<keyword evidence="3" id="KW-1185">Reference proteome</keyword>
<gene>
    <name evidence="2" type="ORF">SBRCBS47491_005650</name>
</gene>
<comment type="caution">
    <text evidence="2">The sequence shown here is derived from an EMBL/GenBank/DDBJ whole genome shotgun (WGS) entry which is preliminary data.</text>
</comment>
<dbReference type="Proteomes" id="UP001642406">
    <property type="component" value="Unassembled WGS sequence"/>
</dbReference>
<dbReference type="EMBL" id="CAWUHC010000050">
    <property type="protein sequence ID" value="CAK7224730.1"/>
    <property type="molecule type" value="Genomic_DNA"/>
</dbReference>
<protein>
    <submittedName>
        <fullName evidence="2">Uncharacterized protein</fullName>
    </submittedName>
</protein>
<evidence type="ECO:0000313" key="3">
    <source>
        <dbReference type="Proteomes" id="UP001642406"/>
    </source>
</evidence>
<feature type="region of interest" description="Disordered" evidence="1">
    <location>
        <begin position="1"/>
        <end position="55"/>
    </location>
</feature>
<name>A0ABP0BZA0_9PEZI</name>
<reference evidence="2 3" key="1">
    <citation type="submission" date="2024-01" db="EMBL/GenBank/DDBJ databases">
        <authorList>
            <person name="Allen C."/>
            <person name="Tagirdzhanova G."/>
        </authorList>
    </citation>
    <scope>NUCLEOTIDE SEQUENCE [LARGE SCALE GENOMIC DNA]</scope>
</reference>
<sequence>MTGGRNPDIANYEPPDSSEGEDDEAEDDDGPHRQLYISHGNKNVPGVTTMNGINDRDKITTDKRRANTCASYWRQQALGKSNSTPTLSIRPDV</sequence>
<organism evidence="2 3">
    <name type="scientific">Sporothrix bragantina</name>
    <dbReference type="NCBI Taxonomy" id="671064"/>
    <lineage>
        <taxon>Eukaryota</taxon>
        <taxon>Fungi</taxon>
        <taxon>Dikarya</taxon>
        <taxon>Ascomycota</taxon>
        <taxon>Pezizomycotina</taxon>
        <taxon>Sordariomycetes</taxon>
        <taxon>Sordariomycetidae</taxon>
        <taxon>Ophiostomatales</taxon>
        <taxon>Ophiostomataceae</taxon>
        <taxon>Sporothrix</taxon>
    </lineage>
</organism>
<evidence type="ECO:0000313" key="2">
    <source>
        <dbReference type="EMBL" id="CAK7224730.1"/>
    </source>
</evidence>
<evidence type="ECO:0000256" key="1">
    <source>
        <dbReference type="SAM" id="MobiDB-lite"/>
    </source>
</evidence>
<accession>A0ABP0BZA0</accession>
<proteinExistence type="predicted"/>
<feature type="compositionally biased region" description="Acidic residues" evidence="1">
    <location>
        <begin position="16"/>
        <end position="29"/>
    </location>
</feature>